<dbReference type="PROSITE" id="PS50011">
    <property type="entry name" value="PROTEIN_KINASE_DOM"/>
    <property type="match status" value="1"/>
</dbReference>
<dbReference type="SUPFAM" id="SSF56112">
    <property type="entry name" value="Protein kinase-like (PK-like)"/>
    <property type="match status" value="1"/>
</dbReference>
<keyword evidence="9" id="KW-1133">Transmembrane helix</keyword>
<dbReference type="InterPro" id="IPR008271">
    <property type="entry name" value="Ser/Thr_kinase_AS"/>
</dbReference>
<evidence type="ECO:0000259" key="10">
    <source>
        <dbReference type="PROSITE" id="PS50011"/>
    </source>
</evidence>
<dbReference type="AlphaFoldDB" id="A0A6A5CF75"/>
<feature type="domain" description="Protein kinase" evidence="10">
    <location>
        <begin position="952"/>
        <end position="1272"/>
    </location>
</feature>
<dbReference type="PANTHER" id="PTHR44329">
    <property type="entry name" value="SERINE/THREONINE-PROTEIN KINASE TNNI3K-RELATED"/>
    <property type="match status" value="1"/>
</dbReference>
<dbReference type="GO" id="GO:0005524">
    <property type="term" value="F:ATP binding"/>
    <property type="evidence" value="ECO:0007669"/>
    <property type="project" value="InterPro"/>
</dbReference>
<evidence type="ECO:0000256" key="1">
    <source>
        <dbReference type="ARBA" id="ARBA00004196"/>
    </source>
</evidence>
<feature type="region of interest" description="Disordered" evidence="8">
    <location>
        <begin position="68"/>
        <end position="92"/>
    </location>
</feature>
<dbReference type="InterPro" id="IPR011050">
    <property type="entry name" value="Pectin_lyase_fold/virulence"/>
</dbReference>
<keyword evidence="4" id="KW-0964">Secreted</keyword>
<dbReference type="VEuPathDB" id="AmoebaDB:NF0037190"/>
<dbReference type="InterPro" id="IPR000719">
    <property type="entry name" value="Prot_kinase_dom"/>
</dbReference>
<dbReference type="SMART" id="SM00220">
    <property type="entry name" value="S_TKc"/>
    <property type="match status" value="1"/>
</dbReference>
<reference evidence="11 12" key="1">
    <citation type="journal article" date="2019" name="Sci. Rep.">
        <title>Nanopore sequencing improves the draft genome of the human pathogenic amoeba Naegleria fowleri.</title>
        <authorList>
            <person name="Liechti N."/>
            <person name="Schurch N."/>
            <person name="Bruggmann R."/>
            <person name="Wittwer M."/>
        </authorList>
    </citation>
    <scope>NUCLEOTIDE SEQUENCE [LARGE SCALE GENOMIC DNA]</scope>
    <source>
        <strain evidence="11 12">ATCC 30894</strain>
    </source>
</reference>
<evidence type="ECO:0000256" key="6">
    <source>
        <dbReference type="ARBA" id="ARBA00023136"/>
    </source>
</evidence>
<feature type="compositionally biased region" description="Polar residues" evidence="8">
    <location>
        <begin position="117"/>
        <end position="131"/>
    </location>
</feature>
<keyword evidence="7" id="KW-0998">Cell outer membrane</keyword>
<dbReference type="RefSeq" id="XP_044568771.1">
    <property type="nucleotide sequence ID" value="XM_044711776.1"/>
</dbReference>
<dbReference type="Proteomes" id="UP000444721">
    <property type="component" value="Unassembled WGS sequence"/>
</dbReference>
<dbReference type="GO" id="GO:0005576">
    <property type="term" value="C:extracellular region"/>
    <property type="evidence" value="ECO:0007669"/>
    <property type="project" value="UniProtKB-SubCell"/>
</dbReference>
<feature type="compositionally biased region" description="Polar residues" evidence="8">
    <location>
        <begin position="68"/>
        <end position="77"/>
    </location>
</feature>
<dbReference type="Pfam" id="PF02415">
    <property type="entry name" value="Chlam_PMP"/>
    <property type="match status" value="1"/>
</dbReference>
<dbReference type="PROSITE" id="PS00108">
    <property type="entry name" value="PROTEIN_KINASE_ST"/>
    <property type="match status" value="1"/>
</dbReference>
<accession>A0A6A5CF75</accession>
<dbReference type="EMBL" id="VFQX01000004">
    <property type="protein sequence ID" value="KAF0984058.1"/>
    <property type="molecule type" value="Genomic_DNA"/>
</dbReference>
<feature type="compositionally biased region" description="Low complexity" evidence="8">
    <location>
        <begin position="78"/>
        <end position="92"/>
    </location>
</feature>
<comment type="caution">
    <text evidence="11">The sequence shown here is derived from an EMBL/GenBank/DDBJ whole genome shotgun (WGS) entry which is preliminary data.</text>
</comment>
<evidence type="ECO:0000256" key="3">
    <source>
        <dbReference type="ARBA" id="ARBA00004613"/>
    </source>
</evidence>
<organism evidence="11 12">
    <name type="scientific">Naegleria fowleri</name>
    <name type="common">Brain eating amoeba</name>
    <dbReference type="NCBI Taxonomy" id="5763"/>
    <lineage>
        <taxon>Eukaryota</taxon>
        <taxon>Discoba</taxon>
        <taxon>Heterolobosea</taxon>
        <taxon>Tetramitia</taxon>
        <taxon>Eutetramitia</taxon>
        <taxon>Vahlkampfiidae</taxon>
        <taxon>Naegleria</taxon>
    </lineage>
</organism>
<evidence type="ECO:0000256" key="2">
    <source>
        <dbReference type="ARBA" id="ARBA00004442"/>
    </source>
</evidence>
<evidence type="ECO:0000313" key="12">
    <source>
        <dbReference type="Proteomes" id="UP000444721"/>
    </source>
</evidence>
<dbReference type="Pfam" id="PF00069">
    <property type="entry name" value="Pkinase"/>
    <property type="match status" value="1"/>
</dbReference>
<dbReference type="VEuPathDB" id="AmoebaDB:FDP41_007973"/>
<evidence type="ECO:0000256" key="4">
    <source>
        <dbReference type="ARBA" id="ARBA00022525"/>
    </source>
</evidence>
<name>A0A6A5CF75_NAEFO</name>
<evidence type="ECO:0000313" key="11">
    <source>
        <dbReference type="EMBL" id="KAF0984058.1"/>
    </source>
</evidence>
<evidence type="ECO:0000256" key="5">
    <source>
        <dbReference type="ARBA" id="ARBA00022729"/>
    </source>
</evidence>
<feature type="region of interest" description="Disordered" evidence="8">
    <location>
        <begin position="111"/>
        <end position="131"/>
    </location>
</feature>
<dbReference type="SUPFAM" id="SSF51126">
    <property type="entry name" value="Pectin lyase-like"/>
    <property type="match status" value="2"/>
</dbReference>
<dbReference type="OrthoDB" id="4062651at2759"/>
<feature type="transmembrane region" description="Helical" evidence="9">
    <location>
        <begin position="839"/>
        <end position="867"/>
    </location>
</feature>
<dbReference type="GO" id="GO:0004674">
    <property type="term" value="F:protein serine/threonine kinase activity"/>
    <property type="evidence" value="ECO:0007669"/>
    <property type="project" value="TreeGrafter"/>
</dbReference>
<keyword evidence="5" id="KW-0732">Signal</keyword>
<dbReference type="InterPro" id="IPR051681">
    <property type="entry name" value="Ser/Thr_Kinases-Pseudokinases"/>
</dbReference>
<evidence type="ECO:0000256" key="9">
    <source>
        <dbReference type="SAM" id="Phobius"/>
    </source>
</evidence>
<keyword evidence="6 9" id="KW-0472">Membrane</keyword>
<comment type="subcellular location">
    <subcellularLocation>
        <location evidence="1">Cell envelope</location>
    </subcellularLocation>
    <subcellularLocation>
        <location evidence="2">Cell outer membrane</location>
    </subcellularLocation>
    <subcellularLocation>
        <location evidence="3">Secreted</location>
    </subcellularLocation>
</comment>
<evidence type="ECO:0000256" key="8">
    <source>
        <dbReference type="SAM" id="MobiDB-lite"/>
    </source>
</evidence>
<dbReference type="VEuPathDB" id="AmoebaDB:NF0119960"/>
<sequence length="1277" mass="144550">MKNHEGDPSGRKIKLSTRRVATLNATNILTVIAFLIVHLIVIHAQQTSSSKTWFLLPRHLTENVNSLSSTQVNTNPNTITPIQSSSSLSSSSLTDLIPTLSSSFYKTIKTIPPHAQPNPNETQDSPNDTPHIQDLFQSTYNNSLYLNFTYYFDEESDFVDRVCTFDLPCSDLHDIMFAVNSTLYSESYYYNFTIVPNIERFVIVNIVLKSNAVLIYLGLTVPSFPNLKYLFHWTSQEGEIRKNVDWLSFLDPPSRTDIVWICFSNLHLTGYDNSITLTTYNVGVYNCQFEKIFLLPFFGSTLIYEKTSLTQVDTRRIEYCETVIFYNVDLKEECKIRFQQVNTFIFNNVKAIESSVATIQIDFSRKTFIRNSVFKNYSSKFALTSNVEVTFENCVFDHVVTSTFAHYGAIVTAFLENTLSIRNCTFSRGYSAVYVREYTKLELITSQFFNNTVTIIIESNDMFTLNSVVNLIGCAILTIIDCKFDHNVGAQKGSALYIKDSMDAVIHWTSFMNGNGSAIYVENIKTTSQENFSIRILKSRFENNYSDDYGGAIRLLTSIKHFSIDLSKFIGNQARYSGGAVFIELVQQVSWIAGSLFQDNRVLYSGSHDHEQFYKGRGGAVFLLFSTPTPLAIADSFFVHNQANIGGALSYAYTSVKNIFNCTFEKNVAQKTGGAIFHFSPSPKTSTNFSMVQFENNQAGVYGNDYFSSVTSVRFDQIEVELYPGQTVNISLTTFVDTTQAPTNVESYLVSTSNQNLEMGIQEYSNFVSLKLYSFIDIETLQGSIIHTTLLLESKKKTSFFKFKLMSCPKGKLLQNSMLPEINKFTFVCVDEPSNSLGLILGISIPFFLIFFLLGSLFTSGCIFIAWRIKQKLNRLAIKEKAEKDVEKKILDKKIIFDNWAKGPTVSNASEDSMTAPLIHNDSCDATLSHTSHEMRQFKNKKESFLISIDDLKIIKKIAEGGYGVIYQAKLWNKLDVAIKTLKQIDDGLINDLQDDEEFEKEVSVLANLNHPNILKFYGISVTETSKYMITEYLENGSLERMLQSCRFGKTILSFEKKLQMLEDVSCGMNYLHSLNPAIIHRDLKPGNILIKSDHTCKVCDFGLSRVIGNNTNKTMTKNVGTFFYMSPELISDATSYGDGIQVVPNSQEKALRATKIDIYSFGIIMWELFFELIPYSESPKIGTQGKGIAFVNILSCVMQGARPAIPFQNKEELKEWLQLYPVMAREGGQSATNCDLESIILSYFELVRRCWSQEVIHRPSFAVILEELRKLKSKLS</sequence>
<keyword evidence="12" id="KW-1185">Reference proteome</keyword>
<protein>
    <recommendedName>
        <fullName evidence="10">Protein kinase domain-containing protein</fullName>
    </recommendedName>
</protein>
<dbReference type="InterPro" id="IPR011009">
    <property type="entry name" value="Kinase-like_dom_sf"/>
</dbReference>
<gene>
    <name evidence="11" type="ORF">FDP41_007973</name>
</gene>
<evidence type="ECO:0000256" key="7">
    <source>
        <dbReference type="ARBA" id="ARBA00023237"/>
    </source>
</evidence>
<dbReference type="GeneID" id="68115191"/>
<dbReference type="VEuPathDB" id="AmoebaDB:NfTy_004500"/>
<dbReference type="Gene3D" id="1.10.510.10">
    <property type="entry name" value="Transferase(Phosphotransferase) domain 1"/>
    <property type="match status" value="1"/>
</dbReference>
<feature type="transmembrane region" description="Helical" evidence="9">
    <location>
        <begin position="21"/>
        <end position="41"/>
    </location>
</feature>
<dbReference type="VEuPathDB" id="AmoebaDB:NF0037210"/>
<dbReference type="InterPro" id="IPR003368">
    <property type="entry name" value="POMP_repeat"/>
</dbReference>
<keyword evidence="9" id="KW-0812">Transmembrane</keyword>
<proteinExistence type="predicted"/>
<dbReference type="CDD" id="cd13999">
    <property type="entry name" value="STKc_MAP3K-like"/>
    <property type="match status" value="1"/>
</dbReference>
<dbReference type="OMA" id="SHTSHEM"/>